<evidence type="ECO:0000313" key="3">
    <source>
        <dbReference type="Proteomes" id="UP000772434"/>
    </source>
</evidence>
<dbReference type="Proteomes" id="UP000772434">
    <property type="component" value="Unassembled WGS sequence"/>
</dbReference>
<comment type="caution">
    <text evidence="2">The sequence shown here is derived from an EMBL/GenBank/DDBJ whole genome shotgun (WGS) entry which is preliminary data.</text>
</comment>
<dbReference type="OrthoDB" id="3055569at2759"/>
<feature type="domain" description="PRELI/MSF1" evidence="1">
    <location>
        <begin position="41"/>
        <end position="114"/>
    </location>
</feature>
<dbReference type="InterPro" id="IPR006797">
    <property type="entry name" value="PRELI/MSF1_dom"/>
</dbReference>
<reference evidence="2" key="1">
    <citation type="submission" date="2020-11" db="EMBL/GenBank/DDBJ databases">
        <authorList>
            <consortium name="DOE Joint Genome Institute"/>
            <person name="Ahrendt S."/>
            <person name="Riley R."/>
            <person name="Andreopoulos W."/>
            <person name="Labutti K."/>
            <person name="Pangilinan J."/>
            <person name="Ruiz-Duenas F.J."/>
            <person name="Barrasa J.M."/>
            <person name="Sanchez-Garcia M."/>
            <person name="Camarero S."/>
            <person name="Miyauchi S."/>
            <person name="Serrano A."/>
            <person name="Linde D."/>
            <person name="Babiker R."/>
            <person name="Drula E."/>
            <person name="Ayuso-Fernandez I."/>
            <person name="Pacheco R."/>
            <person name="Padilla G."/>
            <person name="Ferreira P."/>
            <person name="Barriuso J."/>
            <person name="Kellner H."/>
            <person name="Castanera R."/>
            <person name="Alfaro M."/>
            <person name="Ramirez L."/>
            <person name="Pisabarro A.G."/>
            <person name="Kuo A."/>
            <person name="Tritt A."/>
            <person name="Lipzen A."/>
            <person name="He G."/>
            <person name="Yan M."/>
            <person name="Ng V."/>
            <person name="Cullen D."/>
            <person name="Martin F."/>
            <person name="Rosso M.-N."/>
            <person name="Henrissat B."/>
            <person name="Hibbett D."/>
            <person name="Martinez A.T."/>
            <person name="Grigoriev I.V."/>
        </authorList>
    </citation>
    <scope>NUCLEOTIDE SEQUENCE</scope>
    <source>
        <strain evidence="2">AH 40177</strain>
    </source>
</reference>
<sequence>MVESHVAQFGGDIGKKQNTVDFKHSFLRAMRASNVEKKDFVSEFQTFSSAATTSDWDTFAAVFWVKFPAPKVQAQTFMEYEQILTELRLDEAMLLERHLNTNNYMWKWFTDELY</sequence>
<accession>A0A9P5P7C2</accession>
<evidence type="ECO:0000259" key="1">
    <source>
        <dbReference type="PROSITE" id="PS50904"/>
    </source>
</evidence>
<protein>
    <recommendedName>
        <fullName evidence="1">PRELI/MSF1 domain-containing protein</fullName>
    </recommendedName>
</protein>
<gene>
    <name evidence="2" type="ORF">BDP27DRAFT_1372800</name>
</gene>
<organism evidence="2 3">
    <name type="scientific">Rhodocollybia butyracea</name>
    <dbReference type="NCBI Taxonomy" id="206335"/>
    <lineage>
        <taxon>Eukaryota</taxon>
        <taxon>Fungi</taxon>
        <taxon>Dikarya</taxon>
        <taxon>Basidiomycota</taxon>
        <taxon>Agaricomycotina</taxon>
        <taxon>Agaricomycetes</taxon>
        <taxon>Agaricomycetidae</taxon>
        <taxon>Agaricales</taxon>
        <taxon>Marasmiineae</taxon>
        <taxon>Omphalotaceae</taxon>
        <taxon>Rhodocollybia</taxon>
    </lineage>
</organism>
<proteinExistence type="predicted"/>
<dbReference type="PROSITE" id="PS50904">
    <property type="entry name" value="PRELI_MSF1"/>
    <property type="match status" value="1"/>
</dbReference>
<name>A0A9P5P7C2_9AGAR</name>
<evidence type="ECO:0000313" key="2">
    <source>
        <dbReference type="EMBL" id="KAF9058318.1"/>
    </source>
</evidence>
<keyword evidence="3" id="KW-1185">Reference proteome</keyword>
<dbReference type="EMBL" id="JADNRY010000397">
    <property type="protein sequence ID" value="KAF9058318.1"/>
    <property type="molecule type" value="Genomic_DNA"/>
</dbReference>
<dbReference type="AlphaFoldDB" id="A0A9P5P7C2"/>